<evidence type="ECO:0000313" key="1">
    <source>
        <dbReference type="EMBL" id="KAE9463063.1"/>
    </source>
</evidence>
<sequence>MKASRMFGDQLALAWVVKSHPYFDAKRFTRPQAFQEEIGGASDKKNGAIDYSKIVREFFSTHAGYSFQGIEETPDAQVLELLEWFLVFRHMLCLILSSGRSKYDF</sequence>
<keyword evidence="2" id="KW-1185">Reference proteome</keyword>
<dbReference type="PANTHER" id="PTHR35723">
    <property type="entry name" value="POLYPHOSPHATIDYLINOSITOL PHOSPHATASE"/>
    <property type="match status" value="1"/>
</dbReference>
<dbReference type="EMBL" id="QEFC01000617">
    <property type="protein sequence ID" value="KAE9463063.1"/>
    <property type="molecule type" value="Genomic_DNA"/>
</dbReference>
<dbReference type="OrthoDB" id="419694at2759"/>
<feature type="non-terminal residue" evidence="1">
    <location>
        <position position="1"/>
    </location>
</feature>
<organism evidence="1 2">
    <name type="scientific">Rhododendron williamsianum</name>
    <dbReference type="NCBI Taxonomy" id="262921"/>
    <lineage>
        <taxon>Eukaryota</taxon>
        <taxon>Viridiplantae</taxon>
        <taxon>Streptophyta</taxon>
        <taxon>Embryophyta</taxon>
        <taxon>Tracheophyta</taxon>
        <taxon>Spermatophyta</taxon>
        <taxon>Magnoliopsida</taxon>
        <taxon>eudicotyledons</taxon>
        <taxon>Gunneridae</taxon>
        <taxon>Pentapetalae</taxon>
        <taxon>asterids</taxon>
        <taxon>Ericales</taxon>
        <taxon>Ericaceae</taxon>
        <taxon>Ericoideae</taxon>
        <taxon>Rhodoreae</taxon>
        <taxon>Rhododendron</taxon>
    </lineage>
</organism>
<protein>
    <submittedName>
        <fullName evidence="1">Uncharacterized protein</fullName>
    </submittedName>
</protein>
<name>A0A6A4LV11_9ERIC</name>
<gene>
    <name evidence="1" type="ORF">C3L33_05029</name>
</gene>
<accession>A0A6A4LV11</accession>
<proteinExistence type="predicted"/>
<evidence type="ECO:0000313" key="2">
    <source>
        <dbReference type="Proteomes" id="UP000428333"/>
    </source>
</evidence>
<dbReference type="AlphaFoldDB" id="A0A6A4LV11"/>
<comment type="caution">
    <text evidence="1">The sequence shown here is derived from an EMBL/GenBank/DDBJ whole genome shotgun (WGS) entry which is preliminary data.</text>
</comment>
<reference evidence="1 2" key="1">
    <citation type="journal article" date="2019" name="Genome Biol. Evol.">
        <title>The Rhododendron genome and chromosomal organization provide insight into shared whole-genome duplications across the heath family (Ericaceae).</title>
        <authorList>
            <person name="Soza V.L."/>
            <person name="Lindsley D."/>
            <person name="Waalkes A."/>
            <person name="Ramage E."/>
            <person name="Patwardhan R.P."/>
            <person name="Burton J.N."/>
            <person name="Adey A."/>
            <person name="Kumar A."/>
            <person name="Qiu R."/>
            <person name="Shendure J."/>
            <person name="Hall B."/>
        </authorList>
    </citation>
    <scope>NUCLEOTIDE SEQUENCE [LARGE SCALE GENOMIC DNA]</scope>
    <source>
        <strain evidence="1">RSF 1966-606</strain>
    </source>
</reference>
<dbReference type="Proteomes" id="UP000428333">
    <property type="component" value="Linkage Group LG03"/>
</dbReference>